<keyword evidence="5 9" id="KW-1133">Transmembrane helix</keyword>
<dbReference type="EMBL" id="QXTE01000920">
    <property type="protein sequence ID" value="TFJ95971.1"/>
    <property type="molecule type" value="Genomic_DNA"/>
</dbReference>
<dbReference type="GO" id="GO:1904669">
    <property type="term" value="P:ATP export"/>
    <property type="evidence" value="ECO:0007669"/>
    <property type="project" value="UniProtKB-ARBA"/>
</dbReference>
<comment type="subcellular location">
    <subcellularLocation>
        <location evidence="1">Membrane</location>
        <topology evidence="1">Multi-pass membrane protein</topology>
    </subcellularLocation>
</comment>
<evidence type="ECO:0000256" key="4">
    <source>
        <dbReference type="ARBA" id="ARBA00022692"/>
    </source>
</evidence>
<keyword evidence="4 9" id="KW-0812">Transmembrane</keyword>
<reference evidence="10 11" key="2">
    <citation type="submission" date="2019-04" db="EMBL/GenBank/DDBJ databases">
        <title>The genome sequence of big-headed turtle.</title>
        <authorList>
            <person name="Gong S."/>
        </authorList>
    </citation>
    <scope>NUCLEOTIDE SEQUENCE [LARGE SCALE GENOMIC DNA]</scope>
    <source>
        <strain evidence="10">DO16091913</strain>
        <tissue evidence="10">Muscle</tissue>
    </source>
</reference>
<dbReference type="Pfam" id="PF14798">
    <property type="entry name" value="Ca_hom_mod"/>
    <property type="match status" value="1"/>
</dbReference>
<name>A0A4D9DHQ4_9SAUR</name>
<gene>
    <name evidence="10" type="ORF">DR999_PMT22288</name>
</gene>
<dbReference type="PANTHER" id="PTHR32261:SF1">
    <property type="entry name" value="CALCIUM HOMEOSTASIS MODULATOR PROTEIN"/>
    <property type="match status" value="1"/>
</dbReference>
<evidence type="ECO:0000256" key="7">
    <source>
        <dbReference type="ARBA" id="ARBA00023136"/>
    </source>
</evidence>
<comment type="caution">
    <text evidence="10">The sequence shown here is derived from an EMBL/GenBank/DDBJ whole genome shotgun (WGS) entry which is preliminary data.</text>
</comment>
<protein>
    <submittedName>
        <fullName evidence="10">Trypsin</fullName>
    </submittedName>
</protein>
<sequence length="217" mass="24319">MALKKKFVETWQKELSIAAASFGSLILVGIEKIMEVEFKCPPKKTLRDWYGVLYFVVPAVVLFVLSVAFQPKCLKRCCHSCRQCCGSSFKIFLPSLIWIVILLLDGRYVACLCETSEENITVDNTAQPSDCYIKSQIAGLGIIFGIVFFFSIYKCLNWCSDGGESHETQDQLEMGDTSTRKQKCMQKLVTDIVEPHVSVCLDKVLAVIEEEGSCARS</sequence>
<organism evidence="10 11">
    <name type="scientific">Platysternon megacephalum</name>
    <name type="common">big-headed turtle</name>
    <dbReference type="NCBI Taxonomy" id="55544"/>
    <lineage>
        <taxon>Eukaryota</taxon>
        <taxon>Metazoa</taxon>
        <taxon>Chordata</taxon>
        <taxon>Craniata</taxon>
        <taxon>Vertebrata</taxon>
        <taxon>Euteleostomi</taxon>
        <taxon>Archelosauria</taxon>
        <taxon>Testudinata</taxon>
        <taxon>Testudines</taxon>
        <taxon>Cryptodira</taxon>
        <taxon>Durocryptodira</taxon>
        <taxon>Testudinoidea</taxon>
        <taxon>Platysternidae</taxon>
        <taxon>Platysternon</taxon>
    </lineage>
</organism>
<feature type="transmembrane region" description="Helical" evidence="9">
    <location>
        <begin position="137"/>
        <end position="156"/>
    </location>
</feature>
<evidence type="ECO:0000313" key="10">
    <source>
        <dbReference type="EMBL" id="TFJ95971.1"/>
    </source>
</evidence>
<keyword evidence="8" id="KW-0407">Ion channel</keyword>
<evidence type="ECO:0000256" key="2">
    <source>
        <dbReference type="ARBA" id="ARBA00008497"/>
    </source>
</evidence>
<dbReference type="PANTHER" id="PTHR32261">
    <property type="entry name" value="CALCIUM HOMEOSTASIS MODULATOR PROTEIN"/>
    <property type="match status" value="1"/>
</dbReference>
<dbReference type="GO" id="GO:0005886">
    <property type="term" value="C:plasma membrane"/>
    <property type="evidence" value="ECO:0007669"/>
    <property type="project" value="TreeGrafter"/>
</dbReference>
<feature type="transmembrane region" description="Helical" evidence="9">
    <location>
        <begin position="91"/>
        <end position="110"/>
    </location>
</feature>
<evidence type="ECO:0000256" key="6">
    <source>
        <dbReference type="ARBA" id="ARBA00023065"/>
    </source>
</evidence>
<keyword evidence="11" id="KW-1185">Reference proteome</keyword>
<reference evidence="10 11" key="1">
    <citation type="submission" date="2019-04" db="EMBL/GenBank/DDBJ databases">
        <title>Draft genome of the big-headed turtle Platysternon megacephalum.</title>
        <authorList>
            <person name="Gong S."/>
        </authorList>
    </citation>
    <scope>NUCLEOTIDE SEQUENCE [LARGE SCALE GENOMIC DNA]</scope>
    <source>
        <strain evidence="10">DO16091913</strain>
        <tissue evidence="10">Muscle</tissue>
    </source>
</reference>
<dbReference type="Proteomes" id="UP000297703">
    <property type="component" value="Unassembled WGS sequence"/>
</dbReference>
<evidence type="ECO:0000256" key="3">
    <source>
        <dbReference type="ARBA" id="ARBA00022448"/>
    </source>
</evidence>
<dbReference type="OrthoDB" id="9428726at2759"/>
<evidence type="ECO:0000256" key="5">
    <source>
        <dbReference type="ARBA" id="ARBA00022989"/>
    </source>
</evidence>
<evidence type="ECO:0000256" key="9">
    <source>
        <dbReference type="SAM" id="Phobius"/>
    </source>
</evidence>
<keyword evidence="7 9" id="KW-0472">Membrane</keyword>
<keyword evidence="6" id="KW-0406">Ion transport</keyword>
<dbReference type="InterPro" id="IPR029569">
    <property type="entry name" value="CALHM"/>
</dbReference>
<dbReference type="GO" id="GO:0005261">
    <property type="term" value="F:monoatomic cation channel activity"/>
    <property type="evidence" value="ECO:0007669"/>
    <property type="project" value="TreeGrafter"/>
</dbReference>
<evidence type="ECO:0000313" key="11">
    <source>
        <dbReference type="Proteomes" id="UP000297703"/>
    </source>
</evidence>
<feature type="transmembrane region" description="Helical" evidence="9">
    <location>
        <begin position="50"/>
        <end position="70"/>
    </location>
</feature>
<keyword evidence="3" id="KW-0813">Transport</keyword>
<dbReference type="AlphaFoldDB" id="A0A4D9DHQ4"/>
<evidence type="ECO:0000256" key="1">
    <source>
        <dbReference type="ARBA" id="ARBA00004141"/>
    </source>
</evidence>
<comment type="similarity">
    <text evidence="2">Belongs to the CALHM family.</text>
</comment>
<proteinExistence type="inferred from homology"/>
<accession>A0A4D9DHQ4</accession>
<evidence type="ECO:0000256" key="8">
    <source>
        <dbReference type="ARBA" id="ARBA00023303"/>
    </source>
</evidence>